<sequence length="151" mass="15964">MFSLVLILHVFVCLLIIFFVLMQSGRGAELGAAFGGVGQSQSTRSEMSGIGKATTVVAVLFMSTSLVLALLSSEKARESVVRDIKIVPVVPGMEETVSPSTELQIPSEEEVPSKDLEQTAAPALSPSTDSTRETKNLQNAVPSESSPAQNN</sequence>
<proteinExistence type="inferred from homology"/>
<feature type="transmembrane region" description="Helical" evidence="10">
    <location>
        <begin position="51"/>
        <end position="72"/>
    </location>
</feature>
<dbReference type="PANTHER" id="PTHR34182:SF1">
    <property type="entry name" value="PROTEIN-EXPORT MEMBRANE PROTEIN SECG"/>
    <property type="match status" value="1"/>
</dbReference>
<dbReference type="GO" id="GO:0015450">
    <property type="term" value="F:protein-transporting ATPase activity"/>
    <property type="evidence" value="ECO:0007669"/>
    <property type="project" value="UniProtKB-UniRule"/>
</dbReference>
<dbReference type="PRINTS" id="PR01651">
    <property type="entry name" value="SECGEXPORT"/>
</dbReference>
<keyword evidence="7 10" id="KW-1133">Transmembrane helix</keyword>
<evidence type="ECO:0000313" key="12">
    <source>
        <dbReference type="EMBL" id="MAH64037.1"/>
    </source>
</evidence>
<keyword evidence="9 10" id="KW-0472">Membrane</keyword>
<evidence type="ECO:0000313" key="13">
    <source>
        <dbReference type="Proteomes" id="UP000226525"/>
    </source>
</evidence>
<dbReference type="PANTHER" id="PTHR34182">
    <property type="entry name" value="PROTEIN-EXPORT MEMBRANE PROTEIN SECG"/>
    <property type="match status" value="1"/>
</dbReference>
<comment type="caution">
    <text evidence="12">The sequence shown here is derived from an EMBL/GenBank/DDBJ whole genome shotgun (WGS) entry which is preliminary data.</text>
</comment>
<dbReference type="InterPro" id="IPR004692">
    <property type="entry name" value="SecG"/>
</dbReference>
<evidence type="ECO:0000256" key="3">
    <source>
        <dbReference type="ARBA" id="ARBA00022448"/>
    </source>
</evidence>
<dbReference type="Pfam" id="PF03840">
    <property type="entry name" value="SecG"/>
    <property type="match status" value="1"/>
</dbReference>
<dbReference type="Proteomes" id="UP000226525">
    <property type="component" value="Unassembled WGS sequence"/>
</dbReference>
<dbReference type="AlphaFoldDB" id="A0A2D6YLG6"/>
<evidence type="ECO:0000256" key="6">
    <source>
        <dbReference type="ARBA" id="ARBA00022927"/>
    </source>
</evidence>
<dbReference type="GO" id="GO:0009306">
    <property type="term" value="P:protein secretion"/>
    <property type="evidence" value="ECO:0007669"/>
    <property type="project" value="UniProtKB-UniRule"/>
</dbReference>
<keyword evidence="4 10" id="KW-1003">Cell membrane</keyword>
<evidence type="ECO:0000256" key="1">
    <source>
        <dbReference type="ARBA" id="ARBA00004651"/>
    </source>
</evidence>
<evidence type="ECO:0000256" key="2">
    <source>
        <dbReference type="ARBA" id="ARBA00008445"/>
    </source>
</evidence>
<dbReference type="GO" id="GO:0065002">
    <property type="term" value="P:intracellular protein transmembrane transport"/>
    <property type="evidence" value="ECO:0007669"/>
    <property type="project" value="TreeGrafter"/>
</dbReference>
<organism evidence="12 13">
    <name type="scientific">SAR324 cluster bacterium</name>
    <dbReference type="NCBI Taxonomy" id="2024889"/>
    <lineage>
        <taxon>Bacteria</taxon>
        <taxon>Deltaproteobacteria</taxon>
        <taxon>SAR324 cluster</taxon>
    </lineage>
</organism>
<dbReference type="GO" id="GO:0043952">
    <property type="term" value="P:protein transport by the Sec complex"/>
    <property type="evidence" value="ECO:0007669"/>
    <property type="project" value="TreeGrafter"/>
</dbReference>
<evidence type="ECO:0000256" key="8">
    <source>
        <dbReference type="ARBA" id="ARBA00023010"/>
    </source>
</evidence>
<dbReference type="GO" id="GO:0005886">
    <property type="term" value="C:plasma membrane"/>
    <property type="evidence" value="ECO:0007669"/>
    <property type="project" value="UniProtKB-SubCell"/>
</dbReference>
<evidence type="ECO:0000256" key="11">
    <source>
        <dbReference type="SAM" id="MobiDB-lite"/>
    </source>
</evidence>
<accession>A0A2D6YLG6</accession>
<comment type="caution">
    <text evidence="10">Lacks conserved residue(s) required for the propagation of feature annotation.</text>
</comment>
<evidence type="ECO:0000256" key="9">
    <source>
        <dbReference type="ARBA" id="ARBA00023136"/>
    </source>
</evidence>
<protein>
    <recommendedName>
        <fullName evidence="10">Protein-export membrane protein SecG</fullName>
    </recommendedName>
</protein>
<feature type="region of interest" description="Disordered" evidence="11">
    <location>
        <begin position="94"/>
        <end position="151"/>
    </location>
</feature>
<comment type="similarity">
    <text evidence="2 10">Belongs to the SecG family.</text>
</comment>
<keyword evidence="6 10" id="KW-0653">Protein transport</keyword>
<name>A0A2D6YLG6_9DELT</name>
<evidence type="ECO:0000256" key="7">
    <source>
        <dbReference type="ARBA" id="ARBA00022989"/>
    </source>
</evidence>
<evidence type="ECO:0000256" key="5">
    <source>
        <dbReference type="ARBA" id="ARBA00022692"/>
    </source>
</evidence>
<dbReference type="EMBL" id="NZEX01000129">
    <property type="protein sequence ID" value="MAH64037.1"/>
    <property type="molecule type" value="Genomic_DNA"/>
</dbReference>
<comment type="function">
    <text evidence="10">Involved in protein export. Participates in an early event of protein translocation.</text>
</comment>
<evidence type="ECO:0000256" key="4">
    <source>
        <dbReference type="ARBA" id="ARBA00022475"/>
    </source>
</evidence>
<feature type="compositionally biased region" description="Polar residues" evidence="11">
    <location>
        <begin position="136"/>
        <end position="151"/>
    </location>
</feature>
<reference evidence="13" key="1">
    <citation type="submission" date="2017-09" db="EMBL/GenBank/DDBJ databases">
        <title>The Reconstruction of 2,631 Draft Metagenome-Assembled Genomes from the Global Oceans.</title>
        <authorList>
            <person name="Tully B.J."/>
            <person name="Graham E.D."/>
            <person name="Heidelberg J.F."/>
        </authorList>
    </citation>
    <scope>NUCLEOTIDE SEQUENCE [LARGE SCALE GENOMIC DNA]</scope>
</reference>
<keyword evidence="8 10" id="KW-0811">Translocation</keyword>
<evidence type="ECO:0000256" key="10">
    <source>
        <dbReference type="RuleBase" id="RU365087"/>
    </source>
</evidence>
<dbReference type="NCBIfam" id="TIGR00810">
    <property type="entry name" value="secG"/>
    <property type="match status" value="1"/>
</dbReference>
<comment type="subcellular location">
    <subcellularLocation>
        <location evidence="1 10">Cell membrane</location>
        <topology evidence="1 10">Multi-pass membrane protein</topology>
    </subcellularLocation>
</comment>
<gene>
    <name evidence="12" type="primary">secG</name>
    <name evidence="12" type="ORF">CMN54_11455</name>
</gene>
<keyword evidence="5 10" id="KW-0812">Transmembrane</keyword>
<keyword evidence="3 10" id="KW-0813">Transport</keyword>